<dbReference type="InterPro" id="IPR021145">
    <property type="entry name" value="Portal_protein_SPP1_Gp6-like"/>
</dbReference>
<protein>
    <recommendedName>
        <fullName evidence="4">Phage portal protein</fullName>
    </recommendedName>
</protein>
<gene>
    <name evidence="2" type="ORF">GCM10022239_03470</name>
</gene>
<dbReference type="Pfam" id="PF05133">
    <property type="entry name" value="SPP1_portal"/>
    <property type="match status" value="1"/>
</dbReference>
<evidence type="ECO:0000256" key="1">
    <source>
        <dbReference type="SAM" id="MobiDB-lite"/>
    </source>
</evidence>
<feature type="compositionally biased region" description="Acidic residues" evidence="1">
    <location>
        <begin position="510"/>
        <end position="524"/>
    </location>
</feature>
<reference evidence="3" key="1">
    <citation type="journal article" date="2019" name="Int. J. Syst. Evol. Microbiol.">
        <title>The Global Catalogue of Microorganisms (GCM) 10K type strain sequencing project: providing services to taxonomists for standard genome sequencing and annotation.</title>
        <authorList>
            <consortium name="The Broad Institute Genomics Platform"/>
            <consortium name="The Broad Institute Genome Sequencing Center for Infectious Disease"/>
            <person name="Wu L."/>
            <person name="Ma J."/>
        </authorList>
    </citation>
    <scope>NUCLEOTIDE SEQUENCE [LARGE SCALE GENOMIC DNA]</scope>
    <source>
        <strain evidence="3">JCM 16949</strain>
    </source>
</reference>
<dbReference type="Proteomes" id="UP001501004">
    <property type="component" value="Unassembled WGS sequence"/>
</dbReference>
<dbReference type="EMBL" id="BAABAE010000001">
    <property type="protein sequence ID" value="GAA3730181.1"/>
    <property type="molecule type" value="Genomic_DNA"/>
</dbReference>
<sequence>MASADEFPPAPFDIALDRFREHEAWWTGDTLTLQSMYSGEVATHTHNGVPYRGGLVGSLSKAFWGAPIVATEKRMKMHVDLAGGICRLSATLLFGEQVKIRYPKPPELDAAGKDPSKPTKKWEHEGQARLDEIMSSDETRAQLLQAGELAAALGGTYLSVTWNERLADRVRIRAYAADCALPEFQDGILTAVTLWTEYRVEQAVYRLLERHDPGMISYSLHKGSEKVLGPVVPINSLDATAHYNGLRSQAELDLAIAEPGSWSETVTVSTGVPKLAVVYIPNRMPNKDWRKQGVLANLGRSDLAGIEDELDKVDQAWSALMRDVALGQGRLTVPESWLETAGRGEGGTVDLDREVYVGVNALGKADEQMSGQIHESQFDIRDEEFGNVIEGLKREIAWTTGYSLAHLGVDGSGTMKTATEVDADYSDSERVRDEKAMYAKPALAQLAQVALAIDGIVFPGKGGAWFEELPDVDFPPVSQEDMEKAARIIQSLFLSESISRRERVRRSNPDWDEDQVDDEVDALSEEFGAQAPDPTTFTGDPTTPDGTRPKPDEEPKP</sequence>
<feature type="region of interest" description="Disordered" evidence="1">
    <location>
        <begin position="503"/>
        <end position="557"/>
    </location>
</feature>
<evidence type="ECO:0000313" key="3">
    <source>
        <dbReference type="Proteomes" id="UP001501004"/>
    </source>
</evidence>
<dbReference type="RefSeq" id="WP_344753071.1">
    <property type="nucleotide sequence ID" value="NZ_BAABAE010000001.1"/>
</dbReference>
<proteinExistence type="predicted"/>
<keyword evidence="3" id="KW-1185">Reference proteome</keyword>
<feature type="compositionally biased region" description="Basic and acidic residues" evidence="1">
    <location>
        <begin position="547"/>
        <end position="557"/>
    </location>
</feature>
<accession>A0ABP7F805</accession>
<evidence type="ECO:0000313" key="2">
    <source>
        <dbReference type="EMBL" id="GAA3730181.1"/>
    </source>
</evidence>
<organism evidence="2 3">
    <name type="scientific">Leifsonella bigeumensis</name>
    <dbReference type="NCBI Taxonomy" id="433643"/>
    <lineage>
        <taxon>Bacteria</taxon>
        <taxon>Bacillati</taxon>
        <taxon>Actinomycetota</taxon>
        <taxon>Actinomycetes</taxon>
        <taxon>Micrococcales</taxon>
        <taxon>Microbacteriaceae</taxon>
        <taxon>Leifsonella</taxon>
    </lineage>
</organism>
<comment type="caution">
    <text evidence="2">The sequence shown here is derived from an EMBL/GenBank/DDBJ whole genome shotgun (WGS) entry which is preliminary data.</text>
</comment>
<name>A0ABP7F805_9MICO</name>
<feature type="compositionally biased region" description="Low complexity" evidence="1">
    <location>
        <begin position="532"/>
        <end position="546"/>
    </location>
</feature>
<evidence type="ECO:0008006" key="4">
    <source>
        <dbReference type="Google" id="ProtNLM"/>
    </source>
</evidence>